<dbReference type="PANTHER" id="PTHR43861:SF1">
    <property type="entry name" value="TRANS-ACONITATE 2-METHYLTRANSFERASE"/>
    <property type="match status" value="1"/>
</dbReference>
<dbReference type="PANTHER" id="PTHR43861">
    <property type="entry name" value="TRANS-ACONITATE 2-METHYLTRANSFERASE-RELATED"/>
    <property type="match status" value="1"/>
</dbReference>
<name>A0ABW3I683_9FLAO</name>
<dbReference type="Gene3D" id="3.40.50.150">
    <property type="entry name" value="Vaccinia Virus protein VP39"/>
    <property type="match status" value="1"/>
</dbReference>
<dbReference type="GO" id="GO:0008168">
    <property type="term" value="F:methyltransferase activity"/>
    <property type="evidence" value="ECO:0007669"/>
    <property type="project" value="UniProtKB-KW"/>
</dbReference>
<evidence type="ECO:0000313" key="4">
    <source>
        <dbReference type="EMBL" id="MFD0964997.1"/>
    </source>
</evidence>
<comment type="caution">
    <text evidence="4">The sequence shown here is derived from an EMBL/GenBank/DDBJ whole genome shotgun (WGS) entry which is preliminary data.</text>
</comment>
<evidence type="ECO:0000256" key="1">
    <source>
        <dbReference type="ARBA" id="ARBA00022603"/>
    </source>
</evidence>
<proteinExistence type="predicted"/>
<dbReference type="InterPro" id="IPR041698">
    <property type="entry name" value="Methyltransf_25"/>
</dbReference>
<dbReference type="Pfam" id="PF13649">
    <property type="entry name" value="Methyltransf_25"/>
    <property type="match status" value="1"/>
</dbReference>
<dbReference type="InterPro" id="IPR029063">
    <property type="entry name" value="SAM-dependent_MTases_sf"/>
</dbReference>
<gene>
    <name evidence="4" type="ORF">ACFQ1O_13350</name>
</gene>
<dbReference type="GO" id="GO:0032259">
    <property type="term" value="P:methylation"/>
    <property type="evidence" value="ECO:0007669"/>
    <property type="project" value="UniProtKB-KW"/>
</dbReference>
<organism evidence="4 5">
    <name type="scientific">Pseudofulvibacter geojedonensis</name>
    <dbReference type="NCBI Taxonomy" id="1123758"/>
    <lineage>
        <taxon>Bacteria</taxon>
        <taxon>Pseudomonadati</taxon>
        <taxon>Bacteroidota</taxon>
        <taxon>Flavobacteriia</taxon>
        <taxon>Flavobacteriales</taxon>
        <taxon>Flavobacteriaceae</taxon>
        <taxon>Pseudofulvibacter</taxon>
    </lineage>
</organism>
<dbReference type="CDD" id="cd02440">
    <property type="entry name" value="AdoMet_MTases"/>
    <property type="match status" value="1"/>
</dbReference>
<dbReference type="EMBL" id="JBHTJM010000010">
    <property type="protein sequence ID" value="MFD0964997.1"/>
    <property type="molecule type" value="Genomic_DNA"/>
</dbReference>
<evidence type="ECO:0000259" key="3">
    <source>
        <dbReference type="Pfam" id="PF13649"/>
    </source>
</evidence>
<dbReference type="SUPFAM" id="SSF53335">
    <property type="entry name" value="S-adenosyl-L-methionine-dependent methyltransferases"/>
    <property type="match status" value="1"/>
</dbReference>
<evidence type="ECO:0000256" key="2">
    <source>
        <dbReference type="ARBA" id="ARBA00022679"/>
    </source>
</evidence>
<protein>
    <submittedName>
        <fullName evidence="4">Class I SAM-dependent DNA methyltransferase</fullName>
    </submittedName>
</protein>
<evidence type="ECO:0000313" key="5">
    <source>
        <dbReference type="Proteomes" id="UP001596997"/>
    </source>
</evidence>
<dbReference type="RefSeq" id="WP_377716712.1">
    <property type="nucleotide sequence ID" value="NZ_JBHTJM010000010.1"/>
</dbReference>
<keyword evidence="1 4" id="KW-0489">Methyltransferase</keyword>
<sequence length="215" mass="24682">MNRKESILNTFNNCAKEYEAKLMNIEQYHSGFNLFCENINNHNASLLEVGCGPGNVTKYILDRRPNYNILGIDIAKNMITLAKNNNPSADFKIMNALDIDKLNQKFNGIISAFCFPYLSKEEVFTFIKKCSALLLPNGLLYISTMEDLYANSRYITSSSGKNTAYQYFHEKEYIRDYLNQNSFEILKMVNQDYISEGKVKANDLIIIAKKRTDEA</sequence>
<dbReference type="Proteomes" id="UP001596997">
    <property type="component" value="Unassembled WGS sequence"/>
</dbReference>
<reference evidence="5" key="1">
    <citation type="journal article" date="2019" name="Int. J. Syst. Evol. Microbiol.">
        <title>The Global Catalogue of Microorganisms (GCM) 10K type strain sequencing project: providing services to taxonomists for standard genome sequencing and annotation.</title>
        <authorList>
            <consortium name="The Broad Institute Genomics Platform"/>
            <consortium name="The Broad Institute Genome Sequencing Center for Infectious Disease"/>
            <person name="Wu L."/>
            <person name="Ma J."/>
        </authorList>
    </citation>
    <scope>NUCLEOTIDE SEQUENCE [LARGE SCALE GENOMIC DNA]</scope>
    <source>
        <strain evidence="5">CCUG 62114</strain>
    </source>
</reference>
<keyword evidence="2" id="KW-0808">Transferase</keyword>
<keyword evidence="5" id="KW-1185">Reference proteome</keyword>
<feature type="domain" description="Methyltransferase" evidence="3">
    <location>
        <begin position="47"/>
        <end position="138"/>
    </location>
</feature>
<accession>A0ABW3I683</accession>